<proteinExistence type="predicted"/>
<dbReference type="PRINTS" id="PR00455">
    <property type="entry name" value="HTHTETR"/>
</dbReference>
<dbReference type="PROSITE" id="PS50977">
    <property type="entry name" value="HTH_TETR_2"/>
    <property type="match status" value="1"/>
</dbReference>
<dbReference type="Gene3D" id="1.10.357.10">
    <property type="entry name" value="Tetracycline Repressor, domain 2"/>
    <property type="match status" value="1"/>
</dbReference>
<evidence type="ECO:0000256" key="5">
    <source>
        <dbReference type="SAM" id="MobiDB-lite"/>
    </source>
</evidence>
<keyword evidence="1" id="KW-0805">Transcription regulation</keyword>
<dbReference type="EMBL" id="JANFPI010000001">
    <property type="protein sequence ID" value="MCX8995946.1"/>
    <property type="molecule type" value="Genomic_DNA"/>
</dbReference>
<feature type="region of interest" description="Disordered" evidence="5">
    <location>
        <begin position="1"/>
        <end position="22"/>
    </location>
</feature>
<dbReference type="GO" id="GO:0000976">
    <property type="term" value="F:transcription cis-regulatory region binding"/>
    <property type="evidence" value="ECO:0007669"/>
    <property type="project" value="TreeGrafter"/>
</dbReference>
<evidence type="ECO:0000256" key="1">
    <source>
        <dbReference type="ARBA" id="ARBA00023015"/>
    </source>
</evidence>
<keyword evidence="2 4" id="KW-0238">DNA-binding</keyword>
<comment type="caution">
    <text evidence="7">The sequence shown here is derived from an EMBL/GenBank/DDBJ whole genome shotgun (WGS) entry which is preliminary data.</text>
</comment>
<feature type="DNA-binding region" description="H-T-H motif" evidence="4">
    <location>
        <begin position="43"/>
        <end position="62"/>
    </location>
</feature>
<gene>
    <name evidence="7" type="ORF">NOF55_02400</name>
</gene>
<evidence type="ECO:0000313" key="7">
    <source>
        <dbReference type="EMBL" id="MCX8995946.1"/>
    </source>
</evidence>
<accession>A0AAE3MWX2</accession>
<evidence type="ECO:0000259" key="6">
    <source>
        <dbReference type="PROSITE" id="PS50977"/>
    </source>
</evidence>
<name>A0AAE3MWX2_9HYPH</name>
<keyword evidence="8" id="KW-1185">Reference proteome</keyword>
<evidence type="ECO:0000256" key="2">
    <source>
        <dbReference type="ARBA" id="ARBA00023125"/>
    </source>
</evidence>
<dbReference type="PANTHER" id="PTHR30055:SF234">
    <property type="entry name" value="HTH-TYPE TRANSCRIPTIONAL REGULATOR BETI"/>
    <property type="match status" value="1"/>
</dbReference>
<keyword evidence="3" id="KW-0804">Transcription</keyword>
<evidence type="ECO:0000313" key="8">
    <source>
        <dbReference type="Proteomes" id="UP001208771"/>
    </source>
</evidence>
<dbReference type="InterPro" id="IPR009057">
    <property type="entry name" value="Homeodomain-like_sf"/>
</dbReference>
<protein>
    <submittedName>
        <fullName evidence="7">TetR/AcrR family transcriptional regulator</fullName>
    </submittedName>
</protein>
<dbReference type="Proteomes" id="UP001208771">
    <property type="component" value="Unassembled WGS sequence"/>
</dbReference>
<dbReference type="SUPFAM" id="SSF46689">
    <property type="entry name" value="Homeodomain-like"/>
    <property type="match status" value="1"/>
</dbReference>
<feature type="compositionally biased region" description="Basic residues" evidence="5">
    <location>
        <begin position="1"/>
        <end position="13"/>
    </location>
</feature>
<sequence length="210" mass="23962">MTRKRRVTPARRRTQAERSEETRKKLCQAALDAMNEVGYGRFSTEDVASRANVSRGALTHQFPSRNALIIAAFEYLISSWEEDWVAANENDIRRMAVTDITDLLWEKLFQAGNYIASLEIMLASRNDDELGNGIREIMVRWASHRDRLLAKLLGSPLSDPKTSRFIQLNLCVMRGIALHNSFSSDSTKDTQKQLLEEWKRMLSVASNLNS</sequence>
<dbReference type="GO" id="GO:0003700">
    <property type="term" value="F:DNA-binding transcription factor activity"/>
    <property type="evidence" value="ECO:0007669"/>
    <property type="project" value="TreeGrafter"/>
</dbReference>
<feature type="domain" description="HTH tetR-type" evidence="6">
    <location>
        <begin position="20"/>
        <end position="80"/>
    </location>
</feature>
<evidence type="ECO:0000256" key="3">
    <source>
        <dbReference type="ARBA" id="ARBA00023163"/>
    </source>
</evidence>
<organism evidence="7 8">
    <name type="scientific">Ectorhizobium quercum</name>
    <dbReference type="NCBI Taxonomy" id="2965071"/>
    <lineage>
        <taxon>Bacteria</taxon>
        <taxon>Pseudomonadati</taxon>
        <taxon>Pseudomonadota</taxon>
        <taxon>Alphaproteobacteria</taxon>
        <taxon>Hyphomicrobiales</taxon>
        <taxon>Rhizobiaceae</taxon>
        <taxon>Ectorhizobium</taxon>
    </lineage>
</organism>
<dbReference type="InterPro" id="IPR050109">
    <property type="entry name" value="HTH-type_TetR-like_transc_reg"/>
</dbReference>
<dbReference type="Pfam" id="PF00440">
    <property type="entry name" value="TetR_N"/>
    <property type="match status" value="1"/>
</dbReference>
<dbReference type="InterPro" id="IPR001647">
    <property type="entry name" value="HTH_TetR"/>
</dbReference>
<reference evidence="7" key="1">
    <citation type="submission" date="2022-07" db="EMBL/GenBank/DDBJ databases">
        <title>Ectorhizobium quercum gen.nov., sp. nov.</title>
        <authorList>
            <person name="Ma T."/>
            <person name="Li Y."/>
        </authorList>
    </citation>
    <scope>NUCLEOTIDE SEQUENCE</scope>
    <source>
        <strain evidence="7">BDR2-2</strain>
    </source>
</reference>
<dbReference type="AlphaFoldDB" id="A0AAE3MWX2"/>
<evidence type="ECO:0000256" key="4">
    <source>
        <dbReference type="PROSITE-ProRule" id="PRU00335"/>
    </source>
</evidence>
<dbReference type="PANTHER" id="PTHR30055">
    <property type="entry name" value="HTH-TYPE TRANSCRIPTIONAL REGULATOR RUTR"/>
    <property type="match status" value="1"/>
</dbReference>